<dbReference type="EMBL" id="NIZW01000004">
    <property type="protein sequence ID" value="PHQ36009.1"/>
    <property type="molecule type" value="Genomic_DNA"/>
</dbReference>
<dbReference type="Gene3D" id="3.40.50.300">
    <property type="entry name" value="P-loop containing nucleotide triphosphate hydrolases"/>
    <property type="match status" value="1"/>
</dbReference>
<dbReference type="PROSITE" id="PS50893">
    <property type="entry name" value="ABC_TRANSPORTER_2"/>
    <property type="match status" value="1"/>
</dbReference>
<comment type="caution">
    <text evidence="6">The sequence shown here is derived from an EMBL/GenBank/DDBJ whole genome shotgun (WGS) entry which is preliminary data.</text>
</comment>
<dbReference type="GO" id="GO:0005524">
    <property type="term" value="F:ATP binding"/>
    <property type="evidence" value="ECO:0007669"/>
    <property type="project" value="UniProtKB-KW"/>
</dbReference>
<dbReference type="PANTHER" id="PTHR42788:SF20">
    <property type="entry name" value="ABC TRANSPORTER ATP-BINDING PROTEIN"/>
    <property type="match status" value="1"/>
</dbReference>
<feature type="region of interest" description="Disordered" evidence="4">
    <location>
        <begin position="72"/>
        <end position="106"/>
    </location>
</feature>
<protein>
    <submittedName>
        <fullName evidence="6">Sulfate ABC transporter ATP-binding protein</fullName>
    </submittedName>
</protein>
<evidence type="ECO:0000256" key="1">
    <source>
        <dbReference type="ARBA" id="ARBA00022448"/>
    </source>
</evidence>
<accession>A0A2G1WBK2</accession>
<evidence type="ECO:0000256" key="3">
    <source>
        <dbReference type="ARBA" id="ARBA00022840"/>
    </source>
</evidence>
<evidence type="ECO:0000256" key="2">
    <source>
        <dbReference type="ARBA" id="ARBA00022741"/>
    </source>
</evidence>
<organism evidence="6 7">
    <name type="scientific">Rhodopirellula bahusiensis</name>
    <dbReference type="NCBI Taxonomy" id="2014065"/>
    <lineage>
        <taxon>Bacteria</taxon>
        <taxon>Pseudomonadati</taxon>
        <taxon>Planctomycetota</taxon>
        <taxon>Planctomycetia</taxon>
        <taxon>Pirellulales</taxon>
        <taxon>Pirellulaceae</taxon>
        <taxon>Rhodopirellula</taxon>
    </lineage>
</organism>
<dbReference type="PANTHER" id="PTHR42788">
    <property type="entry name" value="TAURINE IMPORT ATP-BINDING PROTEIN-RELATED"/>
    <property type="match status" value="1"/>
</dbReference>
<evidence type="ECO:0000313" key="7">
    <source>
        <dbReference type="Proteomes" id="UP000225740"/>
    </source>
</evidence>
<dbReference type="InterPro" id="IPR003439">
    <property type="entry name" value="ABC_transporter-like_ATP-bd"/>
</dbReference>
<reference evidence="6 7" key="1">
    <citation type="submission" date="2017-06" db="EMBL/GenBank/DDBJ databases">
        <title>Description of Rhodopirellula bahusiensis sp. nov.</title>
        <authorList>
            <person name="Kizina J."/>
            <person name="Harder J."/>
        </authorList>
    </citation>
    <scope>NUCLEOTIDE SEQUENCE [LARGE SCALE GENOMIC DNA]</scope>
    <source>
        <strain evidence="6 7">SWK21</strain>
    </source>
</reference>
<dbReference type="SMART" id="SM00382">
    <property type="entry name" value="AAA"/>
    <property type="match status" value="1"/>
</dbReference>
<evidence type="ECO:0000313" key="6">
    <source>
        <dbReference type="EMBL" id="PHQ36009.1"/>
    </source>
</evidence>
<dbReference type="GO" id="GO:0016887">
    <property type="term" value="F:ATP hydrolysis activity"/>
    <property type="evidence" value="ECO:0007669"/>
    <property type="project" value="InterPro"/>
</dbReference>
<feature type="compositionally biased region" description="Basic and acidic residues" evidence="4">
    <location>
        <begin position="95"/>
        <end position="106"/>
    </location>
</feature>
<dbReference type="InterPro" id="IPR017871">
    <property type="entry name" value="ABC_transporter-like_CS"/>
</dbReference>
<dbReference type="RefSeq" id="WP_099260092.1">
    <property type="nucleotide sequence ID" value="NZ_NIZW01000004.1"/>
</dbReference>
<feature type="domain" description="ABC transporter" evidence="5">
    <location>
        <begin position="14"/>
        <end position="275"/>
    </location>
</feature>
<keyword evidence="7" id="KW-1185">Reference proteome</keyword>
<dbReference type="Pfam" id="PF00005">
    <property type="entry name" value="ABC_tran"/>
    <property type="match status" value="1"/>
</dbReference>
<keyword evidence="2" id="KW-0547">Nucleotide-binding</keyword>
<name>A0A2G1WBK2_9BACT</name>
<keyword evidence="1" id="KW-0813">Transport</keyword>
<keyword evidence="3 6" id="KW-0067">ATP-binding</keyword>
<dbReference type="InterPro" id="IPR003593">
    <property type="entry name" value="AAA+_ATPase"/>
</dbReference>
<dbReference type="OrthoDB" id="2151853at2"/>
<gene>
    <name evidence="6" type="ORF">CEE69_07395</name>
</gene>
<dbReference type="InterPro" id="IPR027417">
    <property type="entry name" value="P-loop_NTPase"/>
</dbReference>
<dbReference type="SUPFAM" id="SSF52540">
    <property type="entry name" value="P-loop containing nucleoside triphosphate hydrolases"/>
    <property type="match status" value="1"/>
</dbReference>
<dbReference type="InterPro" id="IPR050166">
    <property type="entry name" value="ABC_transporter_ATP-bind"/>
</dbReference>
<evidence type="ECO:0000256" key="4">
    <source>
        <dbReference type="SAM" id="MobiDB-lite"/>
    </source>
</evidence>
<dbReference type="CDD" id="cd03293">
    <property type="entry name" value="ABC_NrtD_SsuB_transporters"/>
    <property type="match status" value="1"/>
</dbReference>
<evidence type="ECO:0000259" key="5">
    <source>
        <dbReference type="PROSITE" id="PS50893"/>
    </source>
</evidence>
<dbReference type="GeneID" id="90608031"/>
<dbReference type="Proteomes" id="UP000225740">
    <property type="component" value="Unassembled WGS sequence"/>
</dbReference>
<dbReference type="PROSITE" id="PS00211">
    <property type="entry name" value="ABC_TRANSPORTER_1"/>
    <property type="match status" value="1"/>
</dbReference>
<proteinExistence type="predicted"/>
<dbReference type="AlphaFoldDB" id="A0A2G1WBK2"/>
<sequence>MNAPSDKLDAGTAVLCRDATVTYPGGVCALDRINLSVRQGERLALVGPSGCGKTTLLRVIAGLQPLTGGVCQRSGGGTQRSGGASQRSGVVTQRSKVETQRADSRAGDRRSVATSFVFQQPALLPWANVLKNVTLPLSLGRRRDRPSATEMREQALAAIHEVQLTDAAKRFPHQLSGGMKMRASIARALVTRPEFLLLDEPFAALDDLLRNQLGRLLLQLWRHHRFTSVLVTHNIAEAIQLSERICVMHQGRIVSELDNPLSTSDPHDDLRRTSEFGVFFGRVSDTLEKAASPDMEGSFA</sequence>